<reference evidence="1 2" key="1">
    <citation type="submission" date="2016-11" db="EMBL/GenBank/DDBJ databases">
        <title>Genomic analysis of Caldithrix abyssi and proposal of a novel bacterial phylum Caldithrichaeota.</title>
        <authorList>
            <person name="Kublanov I."/>
            <person name="Sigalova O."/>
            <person name="Gavrilov S."/>
            <person name="Lebedinsky A."/>
            <person name="Ivanova N."/>
            <person name="Daum C."/>
            <person name="Reddy T."/>
            <person name="Klenk H.P."/>
            <person name="Goker M."/>
            <person name="Reva O."/>
            <person name="Miroshnichenko M."/>
            <person name="Kyprides N."/>
            <person name="Woyke T."/>
            <person name="Gelfand M."/>
        </authorList>
    </citation>
    <scope>NUCLEOTIDE SEQUENCE [LARGE SCALE GENOMIC DNA]</scope>
    <source>
        <strain evidence="1 2">LF13</strain>
    </source>
</reference>
<protein>
    <recommendedName>
        <fullName evidence="3">NYN domain-containing protein</fullName>
    </recommendedName>
</protein>
<evidence type="ECO:0008006" key="3">
    <source>
        <dbReference type="Google" id="ProtNLM"/>
    </source>
</evidence>
<gene>
    <name evidence="1" type="ORF">Cabys_253</name>
</gene>
<dbReference type="EMBL" id="CP018099">
    <property type="protein sequence ID" value="APF17004.1"/>
    <property type="molecule type" value="Genomic_DNA"/>
</dbReference>
<dbReference type="RefSeq" id="WP_169313635.1">
    <property type="nucleotide sequence ID" value="NZ_CM001402.1"/>
</dbReference>
<evidence type="ECO:0000313" key="1">
    <source>
        <dbReference type="EMBL" id="APF17004.1"/>
    </source>
</evidence>
<proteinExistence type="predicted"/>
<evidence type="ECO:0000313" key="2">
    <source>
        <dbReference type="Proteomes" id="UP000183868"/>
    </source>
</evidence>
<dbReference type="AlphaFoldDB" id="A0A1J1C3L7"/>
<name>A0A1J1C3L7_CALAY</name>
<dbReference type="Proteomes" id="UP000183868">
    <property type="component" value="Chromosome"/>
</dbReference>
<dbReference type="KEGG" id="caby:Cabys_253"/>
<accession>A0A1J1C3L7</accession>
<organism evidence="1 2">
    <name type="scientific">Caldithrix abyssi DSM 13497</name>
    <dbReference type="NCBI Taxonomy" id="880073"/>
    <lineage>
        <taxon>Bacteria</taxon>
        <taxon>Pseudomonadati</taxon>
        <taxon>Calditrichota</taxon>
        <taxon>Calditrichia</taxon>
        <taxon>Calditrichales</taxon>
        <taxon>Calditrichaceae</taxon>
        <taxon>Caldithrix</taxon>
    </lineage>
</organism>
<sequence>MEEHEQSFFPLNKPTAILVDGAFFLKRYRKCYPGGKFHSPQIVAKN</sequence>